<dbReference type="GO" id="GO:0004497">
    <property type="term" value="F:monooxygenase activity"/>
    <property type="evidence" value="ECO:0007669"/>
    <property type="project" value="InterPro"/>
</dbReference>
<dbReference type="GO" id="GO:0020037">
    <property type="term" value="F:heme binding"/>
    <property type="evidence" value="ECO:0007669"/>
    <property type="project" value="InterPro"/>
</dbReference>
<dbReference type="RefSeq" id="XP_007834656.1">
    <property type="nucleotide sequence ID" value="XM_007836465.1"/>
</dbReference>
<dbReference type="KEGG" id="pfy:PFICI_07884"/>
<dbReference type="Proteomes" id="UP000030651">
    <property type="component" value="Unassembled WGS sequence"/>
</dbReference>
<dbReference type="GO" id="GO:0005506">
    <property type="term" value="F:iron ion binding"/>
    <property type="evidence" value="ECO:0007669"/>
    <property type="project" value="InterPro"/>
</dbReference>
<dbReference type="InterPro" id="IPR036396">
    <property type="entry name" value="Cyt_P450_sf"/>
</dbReference>
<keyword evidence="5 6" id="KW-0408">Iron</keyword>
<protein>
    <submittedName>
        <fullName evidence="7">Uncharacterized protein</fullName>
    </submittedName>
</protein>
<comment type="similarity">
    <text evidence="2">Belongs to the cytochrome P450 family.</text>
</comment>
<reference evidence="8" key="1">
    <citation type="journal article" date="2015" name="BMC Genomics">
        <title>Genomic and transcriptomic analysis of the endophytic fungus Pestalotiopsis fici reveals its lifestyle and high potential for synthesis of natural products.</title>
        <authorList>
            <person name="Wang X."/>
            <person name="Zhang X."/>
            <person name="Liu L."/>
            <person name="Xiang M."/>
            <person name="Wang W."/>
            <person name="Sun X."/>
            <person name="Che Y."/>
            <person name="Guo L."/>
            <person name="Liu G."/>
            <person name="Guo L."/>
            <person name="Wang C."/>
            <person name="Yin W.B."/>
            <person name="Stadler M."/>
            <person name="Zhang X."/>
            <person name="Liu X."/>
        </authorList>
    </citation>
    <scope>NUCLEOTIDE SEQUENCE [LARGE SCALE GENOMIC DNA]</scope>
    <source>
        <strain evidence="8">W106-1 / CGMCC3.15140</strain>
    </source>
</reference>
<dbReference type="CDD" id="cd11060">
    <property type="entry name" value="CYP57A1-like"/>
    <property type="match status" value="1"/>
</dbReference>
<keyword evidence="3 6" id="KW-0349">Heme</keyword>
<feature type="binding site" description="axial binding residue" evidence="6">
    <location>
        <position position="446"/>
    </location>
    <ligand>
        <name>heme</name>
        <dbReference type="ChEBI" id="CHEBI:30413"/>
    </ligand>
    <ligandPart>
        <name>Fe</name>
        <dbReference type="ChEBI" id="CHEBI:18248"/>
    </ligandPart>
</feature>
<dbReference type="eggNOG" id="KOG0159">
    <property type="taxonomic scope" value="Eukaryota"/>
</dbReference>
<dbReference type="PRINTS" id="PR00463">
    <property type="entry name" value="EP450I"/>
</dbReference>
<dbReference type="PANTHER" id="PTHR24305:SF232">
    <property type="entry name" value="P450, PUTATIVE (EUROFUNG)-RELATED"/>
    <property type="match status" value="1"/>
</dbReference>
<evidence type="ECO:0000256" key="4">
    <source>
        <dbReference type="ARBA" id="ARBA00022723"/>
    </source>
</evidence>
<evidence type="ECO:0000313" key="8">
    <source>
        <dbReference type="Proteomes" id="UP000030651"/>
    </source>
</evidence>
<dbReference type="Pfam" id="PF00067">
    <property type="entry name" value="p450"/>
    <property type="match status" value="1"/>
</dbReference>
<dbReference type="OrthoDB" id="3934656at2759"/>
<evidence type="ECO:0000256" key="2">
    <source>
        <dbReference type="ARBA" id="ARBA00010617"/>
    </source>
</evidence>
<dbReference type="AlphaFoldDB" id="W3X2R6"/>
<dbReference type="SUPFAM" id="SSF48264">
    <property type="entry name" value="Cytochrome P450"/>
    <property type="match status" value="1"/>
</dbReference>
<dbReference type="InParanoid" id="W3X2R6"/>
<proteinExistence type="inferred from homology"/>
<dbReference type="InterPro" id="IPR050121">
    <property type="entry name" value="Cytochrome_P450_monoxygenase"/>
</dbReference>
<dbReference type="InterPro" id="IPR002401">
    <property type="entry name" value="Cyt_P450_E_grp-I"/>
</dbReference>
<evidence type="ECO:0000313" key="7">
    <source>
        <dbReference type="EMBL" id="ETS80355.1"/>
    </source>
</evidence>
<dbReference type="PRINTS" id="PR00385">
    <property type="entry name" value="P450"/>
</dbReference>
<evidence type="ECO:0000256" key="1">
    <source>
        <dbReference type="ARBA" id="ARBA00001971"/>
    </source>
</evidence>
<dbReference type="EMBL" id="KI912113">
    <property type="protein sequence ID" value="ETS80355.1"/>
    <property type="molecule type" value="Genomic_DNA"/>
</dbReference>
<dbReference type="PANTHER" id="PTHR24305">
    <property type="entry name" value="CYTOCHROME P450"/>
    <property type="match status" value="1"/>
</dbReference>
<dbReference type="GO" id="GO:0016705">
    <property type="term" value="F:oxidoreductase activity, acting on paired donors, with incorporation or reduction of molecular oxygen"/>
    <property type="evidence" value="ECO:0007669"/>
    <property type="project" value="InterPro"/>
</dbReference>
<evidence type="ECO:0000256" key="6">
    <source>
        <dbReference type="PIRSR" id="PIRSR602401-1"/>
    </source>
</evidence>
<name>W3X2R6_PESFW</name>
<dbReference type="HOGENOM" id="CLU_001570_14_0_1"/>
<keyword evidence="4 6" id="KW-0479">Metal-binding</keyword>
<organism evidence="7 8">
    <name type="scientific">Pestalotiopsis fici (strain W106-1 / CGMCC3.15140)</name>
    <dbReference type="NCBI Taxonomy" id="1229662"/>
    <lineage>
        <taxon>Eukaryota</taxon>
        <taxon>Fungi</taxon>
        <taxon>Dikarya</taxon>
        <taxon>Ascomycota</taxon>
        <taxon>Pezizomycotina</taxon>
        <taxon>Sordariomycetes</taxon>
        <taxon>Xylariomycetidae</taxon>
        <taxon>Amphisphaeriales</taxon>
        <taxon>Sporocadaceae</taxon>
        <taxon>Pestalotiopsis</taxon>
    </lineage>
</organism>
<keyword evidence="8" id="KW-1185">Reference proteome</keyword>
<evidence type="ECO:0000256" key="5">
    <source>
        <dbReference type="ARBA" id="ARBA00023004"/>
    </source>
</evidence>
<evidence type="ECO:0000256" key="3">
    <source>
        <dbReference type="ARBA" id="ARBA00022617"/>
    </source>
</evidence>
<dbReference type="Gene3D" id="1.10.630.10">
    <property type="entry name" value="Cytochrome P450"/>
    <property type="match status" value="1"/>
</dbReference>
<comment type="cofactor">
    <cofactor evidence="1 6">
        <name>heme</name>
        <dbReference type="ChEBI" id="CHEBI:30413"/>
    </cofactor>
</comment>
<sequence>MFELIEPTKAFELMNPSSIAVCVLSGLLSILTWRLFLTPISDIPGPKWASLTRLWHMYQIWTGRQNLTILELHEKHGHFVRIAPNEVSTTHPEVIKKMILTPQLKGHWYKMMRFPDWRFRTAFSVLEPKAKIELSKQLASAYAMSNVIKNEEQINALIERLMQWLDKFSEDHEPMDLAKFFTFTAFDVVGEAVFSKPFGFLEKGVDIDDCIAQTLKFQSYITIAGFAQWLHNLLVGNPLVTWLEIMPTNYLAKTSNAALEARRSNQDARFDFVAHWLKAHEQNPDKLSYRDLQSAVMSNVGAGSDTVSCAIQSAVYHMIRHPDAWQRARAEMDQARSQDGICNDGVVSYADAQRLPYLQACVKEALRIFSPVPIGTPRVVPRQGVTIGGRFFPAGTTVSLNTFSMNLSTEVWGPDARDFRPERWMVEDTSALDKNFLPFSGGIGVCVGQHLARIEIFKILATIIRDYDIAQVKLEQEWKYRAYLSVVPRDWPVYIAKRSAA</sequence>
<accession>W3X2R6</accession>
<dbReference type="InterPro" id="IPR001128">
    <property type="entry name" value="Cyt_P450"/>
</dbReference>
<gene>
    <name evidence="7" type="ORF">PFICI_07884</name>
</gene>
<dbReference type="GeneID" id="19272897"/>